<sequence length="77" mass="7882">MASATSSGGCCPADREVVGKRAHPSPGRDDLAGNVRSRGVLGPATEEEVMSCATLAGENSLVRGAVVESLRRLVGCR</sequence>
<proteinExistence type="predicted"/>
<dbReference type="HOGENOM" id="CLU_2630111_0_0_11"/>
<reference evidence="2 5" key="2">
    <citation type="submission" date="2017-08" db="EMBL/GenBank/DDBJ databases">
        <title>The complete genome sequence of moderately halophilic actinomycete Actinopolyspora erythraea YIM 90600, the producer of novel erythromycin, novel actinopolysporins A-C and tubercidin.</title>
        <authorList>
            <person name="Yin M."/>
            <person name="Tang S."/>
        </authorList>
    </citation>
    <scope>NUCLEOTIDE SEQUENCE [LARGE SCALE GENOMIC DNA]</scope>
    <source>
        <strain evidence="2 5">YIM 90600</strain>
    </source>
</reference>
<gene>
    <name evidence="2" type="ORF">CDG81_04000</name>
    <name evidence="3" type="ORF">IL38_16945</name>
</gene>
<evidence type="ECO:0000313" key="2">
    <source>
        <dbReference type="EMBL" id="ASU77614.1"/>
    </source>
</evidence>
<evidence type="ECO:0000313" key="3">
    <source>
        <dbReference type="EMBL" id="KGI80550.1"/>
    </source>
</evidence>
<dbReference type="EMBL" id="CP022752">
    <property type="protein sequence ID" value="ASU77614.1"/>
    <property type="molecule type" value="Genomic_DNA"/>
</dbReference>
<dbReference type="Proteomes" id="UP000029737">
    <property type="component" value="Unassembled WGS sequence"/>
</dbReference>
<evidence type="ECO:0000256" key="1">
    <source>
        <dbReference type="SAM" id="MobiDB-lite"/>
    </source>
</evidence>
<dbReference type="AlphaFoldDB" id="A0A099D5E9"/>
<reference evidence="3 4" key="1">
    <citation type="journal article" date="2014" name="PLoS ONE">
        <title>Identification and Characterization of a New Erythromycin Biosynthetic Gene Cluster in Actinopolyspora erythraea YIM90600, a Novel Erythronolide-Producing Halophilic Actinomycete Isolated from Salt Field.</title>
        <authorList>
            <person name="Chen D."/>
            <person name="Feng J."/>
            <person name="Huang L."/>
            <person name="Zhang Q."/>
            <person name="Wu J."/>
            <person name="Zhu X."/>
            <person name="Duan Y."/>
            <person name="Xu Z."/>
        </authorList>
    </citation>
    <scope>NUCLEOTIDE SEQUENCE [LARGE SCALE GENOMIC DNA]</scope>
    <source>
        <strain evidence="3 4">YIM90600</strain>
    </source>
</reference>
<evidence type="ECO:0000313" key="4">
    <source>
        <dbReference type="Proteomes" id="UP000029737"/>
    </source>
</evidence>
<name>A0A099D5E9_9ACTN</name>
<dbReference type="KEGG" id="aey:CDG81_04000"/>
<accession>A0A099D5E9</accession>
<dbReference type="EMBL" id="JPMV01000031">
    <property type="protein sequence ID" value="KGI80550.1"/>
    <property type="molecule type" value="Genomic_DNA"/>
</dbReference>
<feature type="region of interest" description="Disordered" evidence="1">
    <location>
        <begin position="1"/>
        <end position="36"/>
    </location>
</feature>
<protein>
    <submittedName>
        <fullName evidence="2">Uncharacterized protein</fullName>
    </submittedName>
</protein>
<evidence type="ECO:0000313" key="5">
    <source>
        <dbReference type="Proteomes" id="UP000215043"/>
    </source>
</evidence>
<dbReference type="Proteomes" id="UP000215043">
    <property type="component" value="Chromosome"/>
</dbReference>
<keyword evidence="4" id="KW-1185">Reference proteome</keyword>
<organism evidence="2 5">
    <name type="scientific">Actinopolyspora erythraea</name>
    <dbReference type="NCBI Taxonomy" id="414996"/>
    <lineage>
        <taxon>Bacteria</taxon>
        <taxon>Bacillati</taxon>
        <taxon>Actinomycetota</taxon>
        <taxon>Actinomycetes</taxon>
        <taxon>Actinopolysporales</taxon>
        <taxon>Actinopolysporaceae</taxon>
        <taxon>Actinopolyspora</taxon>
    </lineage>
</organism>